<comment type="caution">
    <text evidence="3">The sequence shown here is derived from an EMBL/GenBank/DDBJ whole genome shotgun (WGS) entry which is preliminary data.</text>
</comment>
<dbReference type="Gene3D" id="2.150.10.10">
    <property type="entry name" value="Serralysin-like metalloprotease, C-terminal"/>
    <property type="match status" value="2"/>
</dbReference>
<protein>
    <submittedName>
        <fullName evidence="3">Hemolysin type calcium-binding protein</fullName>
    </submittedName>
</protein>
<feature type="non-terminal residue" evidence="3">
    <location>
        <position position="264"/>
    </location>
</feature>
<dbReference type="InterPro" id="IPR001343">
    <property type="entry name" value="Hemolysn_Ca-bd"/>
</dbReference>
<accession>A0A318SSW7</accession>
<dbReference type="OrthoDB" id="9342475at2"/>
<dbReference type="PANTHER" id="PTHR38340">
    <property type="entry name" value="S-LAYER PROTEIN"/>
    <property type="match status" value="1"/>
</dbReference>
<dbReference type="PRINTS" id="PR00313">
    <property type="entry name" value="CABNDNGRPT"/>
</dbReference>
<dbReference type="Pfam" id="PF00353">
    <property type="entry name" value="HemolysinCabind"/>
    <property type="match status" value="2"/>
</dbReference>
<dbReference type="GO" id="GO:0005576">
    <property type="term" value="C:extracellular region"/>
    <property type="evidence" value="ECO:0007669"/>
    <property type="project" value="UniProtKB-SubCell"/>
</dbReference>
<dbReference type="PROSITE" id="PS00330">
    <property type="entry name" value="HEMOLYSIN_CALCIUM"/>
    <property type="match status" value="2"/>
</dbReference>
<dbReference type="AlphaFoldDB" id="A0A318SSW7"/>
<evidence type="ECO:0000256" key="2">
    <source>
        <dbReference type="ARBA" id="ARBA00022525"/>
    </source>
</evidence>
<dbReference type="PANTHER" id="PTHR38340:SF1">
    <property type="entry name" value="S-LAYER PROTEIN"/>
    <property type="match status" value="1"/>
</dbReference>
<keyword evidence="2" id="KW-0964">Secreted</keyword>
<organism evidence="3 4">
    <name type="scientific">Pseudoroseicyclus aestuarii</name>
    <dbReference type="NCBI Taxonomy" id="1795041"/>
    <lineage>
        <taxon>Bacteria</taxon>
        <taxon>Pseudomonadati</taxon>
        <taxon>Pseudomonadota</taxon>
        <taxon>Alphaproteobacteria</taxon>
        <taxon>Rhodobacterales</taxon>
        <taxon>Paracoccaceae</taxon>
        <taxon>Pseudoroseicyclus</taxon>
    </lineage>
</organism>
<dbReference type="Proteomes" id="UP000248311">
    <property type="component" value="Unassembled WGS sequence"/>
</dbReference>
<evidence type="ECO:0000256" key="1">
    <source>
        <dbReference type="ARBA" id="ARBA00004613"/>
    </source>
</evidence>
<gene>
    <name evidence="3" type="ORF">DFP88_10589</name>
</gene>
<comment type="subcellular location">
    <subcellularLocation>
        <location evidence="1">Secreted</location>
    </subcellularLocation>
</comment>
<dbReference type="GO" id="GO:0005509">
    <property type="term" value="F:calcium ion binding"/>
    <property type="evidence" value="ECO:0007669"/>
    <property type="project" value="InterPro"/>
</dbReference>
<evidence type="ECO:0000313" key="4">
    <source>
        <dbReference type="Proteomes" id="UP000248311"/>
    </source>
</evidence>
<dbReference type="InterPro" id="IPR050557">
    <property type="entry name" value="RTX_toxin/Mannuronan_C5-epim"/>
</dbReference>
<dbReference type="EMBL" id="QJTE01000005">
    <property type="protein sequence ID" value="PYE82249.1"/>
    <property type="molecule type" value="Genomic_DNA"/>
</dbReference>
<proteinExistence type="predicted"/>
<reference evidence="3 4" key="1">
    <citation type="submission" date="2018-06" db="EMBL/GenBank/DDBJ databases">
        <title>Genomic Encyclopedia of Type Strains, Phase III (KMG-III): the genomes of soil and plant-associated and newly described type strains.</title>
        <authorList>
            <person name="Whitman W."/>
        </authorList>
    </citation>
    <scope>NUCLEOTIDE SEQUENCE [LARGE SCALE GENOMIC DNA]</scope>
    <source>
        <strain evidence="3 4">CECT 9025</strain>
    </source>
</reference>
<dbReference type="RefSeq" id="WP_146227514.1">
    <property type="nucleotide sequence ID" value="NZ_QJTE01000005.1"/>
</dbReference>
<dbReference type="InterPro" id="IPR018511">
    <property type="entry name" value="Hemolysin-typ_Ca-bd_CS"/>
</dbReference>
<dbReference type="SUPFAM" id="SSF51120">
    <property type="entry name" value="beta-Roll"/>
    <property type="match status" value="2"/>
</dbReference>
<dbReference type="InterPro" id="IPR011049">
    <property type="entry name" value="Serralysin-like_metalloprot_C"/>
</dbReference>
<evidence type="ECO:0000313" key="3">
    <source>
        <dbReference type="EMBL" id="PYE82249.1"/>
    </source>
</evidence>
<name>A0A318SSW7_9RHOB</name>
<keyword evidence="4" id="KW-1185">Reference proteome</keyword>
<sequence>MTTFSLTGTWGISSDIDGGPFIDAKPVTLYVSYDGPIDTLDFRVSGGVDDYDGNVTLTNLPDVLRLDGAAVAPLSLDAYFWDLQFEDGTSSTVLLLDPDRDNMEAIFHVGGDPLPVALSTAADLNALFRLDPQVATAEDLSLDIASIPGASFLPDPVVPADRTGTEAADDLRGTGGNDRLIGLGGDDTLSGGDGADTISGGDGNDVITGGATVADLRDVVYGGDGDDRIDGGFGNDLLYGGAGADVIAGGFGADTVVGNEGADV</sequence>